<evidence type="ECO:0008006" key="4">
    <source>
        <dbReference type="Google" id="ProtNLM"/>
    </source>
</evidence>
<dbReference type="InterPro" id="IPR031869">
    <property type="entry name" value="YscO-like"/>
</dbReference>
<comment type="caution">
    <text evidence="2">The sequence shown here is derived from an EMBL/GenBank/DDBJ whole genome shotgun (WGS) entry which is preliminary data.</text>
</comment>
<dbReference type="Gene3D" id="1.10.287.1700">
    <property type="match status" value="1"/>
</dbReference>
<proteinExistence type="predicted"/>
<dbReference type="Pfam" id="PF16789">
    <property type="entry name" value="YscO-like"/>
    <property type="match status" value="1"/>
</dbReference>
<keyword evidence="3" id="KW-1185">Reference proteome</keyword>
<reference evidence="3" key="1">
    <citation type="journal article" date="2019" name="Int. J. Syst. Evol. Microbiol.">
        <title>The Global Catalogue of Microorganisms (GCM) 10K type strain sequencing project: providing services to taxonomists for standard genome sequencing and annotation.</title>
        <authorList>
            <consortium name="The Broad Institute Genomics Platform"/>
            <consortium name="The Broad Institute Genome Sequencing Center for Infectious Disease"/>
            <person name="Wu L."/>
            <person name="Ma J."/>
        </authorList>
    </citation>
    <scope>NUCLEOTIDE SEQUENCE [LARGE SCALE GENOMIC DNA]</scope>
    <source>
        <strain evidence="3">KCTC 42441</strain>
    </source>
</reference>
<sequence length="163" mass="18606">MKRYPLHTLLRLREHRTDAARQVVLQKQRAVQACRDACTRIEQEIVDLGNERAGQRARLLDAPPPGADWSSVLAQRESHIDWLGGQIQAAQQRLAQAHKALQAAENELAQAREAFFRAKARQEALEKRRDSWRGEQRALEARQEEDITADLLMARSHGARPPH</sequence>
<accession>A0ABV7XJK9</accession>
<gene>
    <name evidence="2" type="ORF">ACFONC_07925</name>
</gene>
<evidence type="ECO:0000313" key="2">
    <source>
        <dbReference type="EMBL" id="MFC3716076.1"/>
    </source>
</evidence>
<feature type="coiled-coil region" evidence="1">
    <location>
        <begin position="87"/>
        <end position="142"/>
    </location>
</feature>
<name>A0ABV7XJK9_9GAMM</name>
<organism evidence="2 3">
    <name type="scientific">Luteimonas soli</name>
    <dbReference type="NCBI Taxonomy" id="1648966"/>
    <lineage>
        <taxon>Bacteria</taxon>
        <taxon>Pseudomonadati</taxon>
        <taxon>Pseudomonadota</taxon>
        <taxon>Gammaproteobacteria</taxon>
        <taxon>Lysobacterales</taxon>
        <taxon>Lysobacteraceae</taxon>
        <taxon>Luteimonas</taxon>
    </lineage>
</organism>
<dbReference type="Proteomes" id="UP001595705">
    <property type="component" value="Unassembled WGS sequence"/>
</dbReference>
<keyword evidence="1" id="KW-0175">Coiled coil</keyword>
<evidence type="ECO:0000313" key="3">
    <source>
        <dbReference type="Proteomes" id="UP001595705"/>
    </source>
</evidence>
<protein>
    <recommendedName>
        <fullName evidence="4">Type III secretion protein</fullName>
    </recommendedName>
</protein>
<evidence type="ECO:0000256" key="1">
    <source>
        <dbReference type="SAM" id="Coils"/>
    </source>
</evidence>
<dbReference type="InterPro" id="IPR053716">
    <property type="entry name" value="Flag_assembly_chemotaxis_eff"/>
</dbReference>
<dbReference type="RefSeq" id="WP_386743193.1">
    <property type="nucleotide sequence ID" value="NZ_JBHRYA010000007.1"/>
</dbReference>
<dbReference type="EMBL" id="JBHRYA010000007">
    <property type="protein sequence ID" value="MFC3716076.1"/>
    <property type="molecule type" value="Genomic_DNA"/>
</dbReference>